<dbReference type="RefSeq" id="WP_310320988.1">
    <property type="nucleotide sequence ID" value="NZ_JAVDWU010000011.1"/>
</dbReference>
<evidence type="ECO:0000313" key="1">
    <source>
        <dbReference type="EMBL" id="MDR7152362.1"/>
    </source>
</evidence>
<dbReference type="EMBL" id="JAVDWU010000011">
    <property type="protein sequence ID" value="MDR7152362.1"/>
    <property type="molecule type" value="Genomic_DNA"/>
</dbReference>
<name>A0ABU1WTK1_9BURK</name>
<proteinExistence type="predicted"/>
<comment type="caution">
    <text evidence="1">The sequence shown here is derived from an EMBL/GenBank/DDBJ whole genome shotgun (WGS) entry which is preliminary data.</text>
</comment>
<dbReference type="Gene3D" id="1.25.40.10">
    <property type="entry name" value="Tetratricopeptide repeat domain"/>
    <property type="match status" value="1"/>
</dbReference>
<gene>
    <name evidence="1" type="ORF">J2W49_004338</name>
</gene>
<evidence type="ECO:0000313" key="2">
    <source>
        <dbReference type="Proteomes" id="UP001265700"/>
    </source>
</evidence>
<dbReference type="InterPro" id="IPR011990">
    <property type="entry name" value="TPR-like_helical_dom_sf"/>
</dbReference>
<dbReference type="Proteomes" id="UP001265700">
    <property type="component" value="Unassembled WGS sequence"/>
</dbReference>
<reference evidence="1 2" key="1">
    <citation type="submission" date="2023-07" db="EMBL/GenBank/DDBJ databases">
        <title>Sorghum-associated microbial communities from plants grown in Nebraska, USA.</title>
        <authorList>
            <person name="Schachtman D."/>
        </authorList>
    </citation>
    <scope>NUCLEOTIDE SEQUENCE [LARGE SCALE GENOMIC DNA]</scope>
    <source>
        <strain evidence="1 2">4249</strain>
    </source>
</reference>
<sequence length="254" mass="28035">MSDWIDCPHPLPVRFDADRLSASWERLHKGDAEPMPTDPDLLQAWVLFHNGEFQRATQAGLLLGDAGMNLANKATCIYATYLEPREQRRESLLLEAAARAQALQLRQPDNPGAWYWQAYALGRYSQGISVAKALANGLGARIKSALEKTIERAPQHADAHLALGTFHAEVIDKVGRMIARITYGATAEAGLALFQQAHSLNPDSAITLTEHARGLLMLEGRRQLSTATELQDRAASIEPLDAMEQLYLETARLD</sequence>
<protein>
    <submittedName>
        <fullName evidence="1">Tetratricopeptide (TPR) repeat protein</fullName>
    </submittedName>
</protein>
<organism evidence="1 2">
    <name type="scientific">Hydrogenophaga palleronii</name>
    <dbReference type="NCBI Taxonomy" id="65655"/>
    <lineage>
        <taxon>Bacteria</taxon>
        <taxon>Pseudomonadati</taxon>
        <taxon>Pseudomonadota</taxon>
        <taxon>Betaproteobacteria</taxon>
        <taxon>Burkholderiales</taxon>
        <taxon>Comamonadaceae</taxon>
        <taxon>Hydrogenophaga</taxon>
    </lineage>
</organism>
<accession>A0ABU1WTK1</accession>
<dbReference type="SUPFAM" id="SSF48452">
    <property type="entry name" value="TPR-like"/>
    <property type="match status" value="1"/>
</dbReference>
<keyword evidence="2" id="KW-1185">Reference proteome</keyword>